<gene>
    <name evidence="1" type="ORF">IV01_25875</name>
</gene>
<keyword evidence="2" id="KW-1185">Reference proteome</keyword>
<dbReference type="EMBL" id="JPQU01000109">
    <property type="protein sequence ID" value="KFE50113.1"/>
    <property type="molecule type" value="Genomic_DNA"/>
</dbReference>
<organism evidence="1 2">
    <name type="scientific">Pseudomonas syringae</name>
    <dbReference type="NCBI Taxonomy" id="317"/>
    <lineage>
        <taxon>Bacteria</taxon>
        <taxon>Pseudomonadati</taxon>
        <taxon>Pseudomonadota</taxon>
        <taxon>Gammaproteobacteria</taxon>
        <taxon>Pseudomonadales</taxon>
        <taxon>Pseudomonadaceae</taxon>
        <taxon>Pseudomonas</taxon>
    </lineage>
</organism>
<comment type="caution">
    <text evidence="1">The sequence shown here is derived from an EMBL/GenBank/DDBJ whole genome shotgun (WGS) entry which is preliminary data.</text>
</comment>
<proteinExistence type="predicted"/>
<sequence>MDLRDQGFTFCVHPDRQQGQWLHPAERKHFYADWTDVTDWPDTKLVAFLMPEPEQRELFAA</sequence>
<dbReference type="RefSeq" id="WP_032631953.1">
    <property type="nucleotide sequence ID" value="NZ_JPQU01000109.1"/>
</dbReference>
<name>A0A085V3V0_PSESX</name>
<evidence type="ECO:0000313" key="1">
    <source>
        <dbReference type="EMBL" id="KFE50113.1"/>
    </source>
</evidence>
<dbReference type="PATRIC" id="fig|317.175.peg.5392"/>
<protein>
    <submittedName>
        <fullName evidence="1">Uncharacterized protein</fullName>
    </submittedName>
</protein>
<dbReference type="AlphaFoldDB" id="A0A085V3V0"/>
<dbReference type="OrthoDB" id="6907237at2"/>
<reference evidence="1 2" key="1">
    <citation type="submission" date="2014-07" db="EMBL/GenBank/DDBJ databases">
        <title>Draft Genome Sequences of Environmental Pseudomonas syringae strains.</title>
        <authorList>
            <person name="Baltrus D.A."/>
            <person name="Berge O."/>
            <person name="Morris C."/>
        </authorList>
    </citation>
    <scope>NUCLEOTIDE SEQUENCE [LARGE SCALE GENOMIC DNA]</scope>
    <source>
        <strain evidence="1 2">GAW0119</strain>
    </source>
</reference>
<evidence type="ECO:0000313" key="2">
    <source>
        <dbReference type="Proteomes" id="UP000028631"/>
    </source>
</evidence>
<accession>A0A085V3V0</accession>
<dbReference type="Proteomes" id="UP000028631">
    <property type="component" value="Unassembled WGS sequence"/>
</dbReference>